<reference evidence="1" key="1">
    <citation type="submission" date="2023-07" db="EMBL/GenBank/DDBJ databases">
        <title>Chromosome-level genome assembly of Artemia franciscana.</title>
        <authorList>
            <person name="Jo E."/>
        </authorList>
    </citation>
    <scope>NUCLEOTIDE SEQUENCE</scope>
    <source>
        <tissue evidence="1">Whole body</tissue>
    </source>
</reference>
<evidence type="ECO:0000313" key="2">
    <source>
        <dbReference type="Proteomes" id="UP001187531"/>
    </source>
</evidence>
<accession>A0AA88IN42</accession>
<proteinExistence type="predicted"/>
<organism evidence="1 2">
    <name type="scientific">Artemia franciscana</name>
    <name type="common">Brine shrimp</name>
    <name type="synonym">Artemia sanfranciscana</name>
    <dbReference type="NCBI Taxonomy" id="6661"/>
    <lineage>
        <taxon>Eukaryota</taxon>
        <taxon>Metazoa</taxon>
        <taxon>Ecdysozoa</taxon>
        <taxon>Arthropoda</taxon>
        <taxon>Crustacea</taxon>
        <taxon>Branchiopoda</taxon>
        <taxon>Anostraca</taxon>
        <taxon>Artemiidae</taxon>
        <taxon>Artemia</taxon>
    </lineage>
</organism>
<protein>
    <submittedName>
        <fullName evidence="1">Uncharacterized protein</fullName>
    </submittedName>
</protein>
<keyword evidence="2" id="KW-1185">Reference proteome</keyword>
<comment type="caution">
    <text evidence="1">The sequence shown here is derived from an EMBL/GenBank/DDBJ whole genome shotgun (WGS) entry which is preliminary data.</text>
</comment>
<dbReference type="InterPro" id="IPR013083">
    <property type="entry name" value="Znf_RING/FYVE/PHD"/>
</dbReference>
<name>A0AA88IN42_ARTSF</name>
<evidence type="ECO:0000313" key="1">
    <source>
        <dbReference type="EMBL" id="KAK2726811.1"/>
    </source>
</evidence>
<sequence length="287" mass="32094">MTGNKRARSSPVKGKDKCSSCAINLSEESSAMNCDDYDCWLCIECLELSKLEYILLKKMTRRMGYQWKCPMCKGNTQASNVNASKIARVVDASIKNSLSGFENAVKTLDVEIKEAVKNSLASFKDELKAEIDTQFKAVEDRIHTLEQSSGMAKDNNALKDLVTAKVATLKEALDEHFENRIKAMIAEDRERQKRKLNIVVFRVPPQTDDAQFVQGYLANDNGIPDVTVLNICRLGNITTVPGPITQRPIPIIFSVAHFKLKKLILQKSFERKGANLAMTCQSMIAKK</sequence>
<dbReference type="AlphaFoldDB" id="A0AA88IN42"/>
<gene>
    <name evidence="1" type="ORF">QYM36_007603</name>
</gene>
<dbReference type="Proteomes" id="UP001187531">
    <property type="component" value="Unassembled WGS sequence"/>
</dbReference>
<dbReference type="EMBL" id="JAVRJZ010000001">
    <property type="protein sequence ID" value="KAK2726811.1"/>
    <property type="molecule type" value="Genomic_DNA"/>
</dbReference>
<dbReference type="Gene3D" id="3.30.40.10">
    <property type="entry name" value="Zinc/RING finger domain, C3HC4 (zinc finger)"/>
    <property type="match status" value="1"/>
</dbReference>